<dbReference type="OrthoDB" id="8052063at2759"/>
<dbReference type="EMBL" id="BGPR01000488">
    <property type="protein sequence ID" value="GBM22841.1"/>
    <property type="molecule type" value="Genomic_DNA"/>
</dbReference>
<evidence type="ECO:0008006" key="3">
    <source>
        <dbReference type="Google" id="ProtNLM"/>
    </source>
</evidence>
<organism evidence="1 2">
    <name type="scientific">Araneus ventricosus</name>
    <name type="common">Orbweaver spider</name>
    <name type="synonym">Epeira ventricosa</name>
    <dbReference type="NCBI Taxonomy" id="182803"/>
    <lineage>
        <taxon>Eukaryota</taxon>
        <taxon>Metazoa</taxon>
        <taxon>Ecdysozoa</taxon>
        <taxon>Arthropoda</taxon>
        <taxon>Chelicerata</taxon>
        <taxon>Arachnida</taxon>
        <taxon>Araneae</taxon>
        <taxon>Araneomorphae</taxon>
        <taxon>Entelegynae</taxon>
        <taxon>Araneoidea</taxon>
        <taxon>Araneidae</taxon>
        <taxon>Araneus</taxon>
    </lineage>
</organism>
<name>A0A4Y2E1J6_ARAVE</name>
<protein>
    <recommendedName>
        <fullName evidence="3">DUF4817 domain-containing protein</fullName>
    </recommendedName>
</protein>
<reference evidence="1 2" key="1">
    <citation type="journal article" date="2019" name="Sci. Rep.">
        <title>Orb-weaving spider Araneus ventricosus genome elucidates the spidroin gene catalogue.</title>
        <authorList>
            <person name="Kono N."/>
            <person name="Nakamura H."/>
            <person name="Ohtoshi R."/>
            <person name="Moran D.A.P."/>
            <person name="Shinohara A."/>
            <person name="Yoshida Y."/>
            <person name="Fujiwara M."/>
            <person name="Mori M."/>
            <person name="Tomita M."/>
            <person name="Arakawa K."/>
        </authorList>
    </citation>
    <scope>NUCLEOTIDE SEQUENCE [LARGE SCALE GENOMIC DNA]</scope>
</reference>
<proteinExistence type="predicted"/>
<accession>A0A4Y2E1J6</accession>
<dbReference type="AlphaFoldDB" id="A0A4Y2E1J6"/>
<comment type="caution">
    <text evidence="1">The sequence shown here is derived from an EMBL/GenBank/DDBJ whole genome shotgun (WGS) entry which is preliminary data.</text>
</comment>
<dbReference type="Proteomes" id="UP000499080">
    <property type="component" value="Unassembled WGS sequence"/>
</dbReference>
<evidence type="ECO:0000313" key="2">
    <source>
        <dbReference type="Proteomes" id="UP000499080"/>
    </source>
</evidence>
<evidence type="ECO:0000313" key="1">
    <source>
        <dbReference type="EMBL" id="GBM22841.1"/>
    </source>
</evidence>
<keyword evidence="2" id="KW-1185">Reference proteome</keyword>
<gene>
    <name evidence="1" type="ORF">AVEN_202121_1</name>
</gene>
<sequence>MWGQKERGEPQESVCLEWMKHHLLQNLPFSSDLLAEIQQYLNVKNADMHLIYKAANSNAIEAARLYQERFPNKAAAHFLRTVQNYMDIAFPNREIGLGEPVVWSPRSPNLSSLDFFSWYS</sequence>